<reference evidence="7" key="2">
    <citation type="journal article" date="2019" name="Genome Biol. Evol.">
        <title>Day and night: Metabolic profiles and evolutionary relationships of six axenic non-marine cyanobacteria.</title>
        <authorList>
            <person name="Will S.E."/>
            <person name="Henke P."/>
            <person name="Boedeker C."/>
            <person name="Huang S."/>
            <person name="Brinkmann H."/>
            <person name="Rohde M."/>
            <person name="Jarek M."/>
            <person name="Friedl T."/>
            <person name="Seufert S."/>
            <person name="Schumacher M."/>
            <person name="Overmann J."/>
            <person name="Neumann-Schaal M."/>
            <person name="Petersen J."/>
        </authorList>
    </citation>
    <scope>NUCLEOTIDE SEQUENCE [LARGE SCALE GENOMIC DNA]</scope>
    <source>
        <strain evidence="7">PCC 7102</strain>
    </source>
</reference>
<evidence type="ECO:0000256" key="4">
    <source>
        <dbReference type="ARBA" id="ARBA00022729"/>
    </source>
</evidence>
<dbReference type="PROSITE" id="PS50983">
    <property type="entry name" value="FE_B12_PBP"/>
    <property type="match status" value="1"/>
</dbReference>
<sequence length="326" mass="36948">MINHRYRYIKLFILIFLPLLLFTGCYSKVTQNSYSHKIQSAAPECRTIKHQLGEACIPIDPQRIIVVDQMILEGVLALGIKPIGAAEPERISSTGRHLLDKNKDTISIGKESQLNIEKMLQLHPDIILGLEIATDNYNLFSQIAPTVSLEYVQTAWKDTFQRLGEILGKSEQAGQALAQYQHRVEKLRAAFSTLKAKTKVSVSRFYAGLKTTEFRTSFSFPVSVIEEVGLSIPLMQRQLTTSPDQTFVQVSLERLDLLDADAMFVALDPGSEKTFKKYQNSQVWRQLNVVKNKQVYTVDSSYWIFGNLLSARTILDDLAKYLLEVK</sequence>
<dbReference type="Proteomes" id="UP000271624">
    <property type="component" value="Unassembled WGS sequence"/>
</dbReference>
<dbReference type="SUPFAM" id="SSF53807">
    <property type="entry name" value="Helical backbone' metal receptor"/>
    <property type="match status" value="1"/>
</dbReference>
<dbReference type="Gene3D" id="3.40.50.1980">
    <property type="entry name" value="Nitrogenase molybdenum iron protein domain"/>
    <property type="match status" value="2"/>
</dbReference>
<evidence type="ECO:0000256" key="2">
    <source>
        <dbReference type="ARBA" id="ARBA00008814"/>
    </source>
</evidence>
<dbReference type="GO" id="GO:1901678">
    <property type="term" value="P:iron coordination entity transport"/>
    <property type="evidence" value="ECO:0007669"/>
    <property type="project" value="UniProtKB-ARBA"/>
</dbReference>
<comment type="subcellular location">
    <subcellularLocation>
        <location evidence="1">Cell envelope</location>
    </subcellularLocation>
</comment>
<feature type="domain" description="Fe/B12 periplasmic-binding" evidence="6">
    <location>
        <begin position="63"/>
        <end position="326"/>
    </location>
</feature>
<keyword evidence="8" id="KW-1185">Reference proteome</keyword>
<dbReference type="AlphaFoldDB" id="A0A3S1B3W0"/>
<accession>A0A3S1B3W0</accession>
<protein>
    <submittedName>
        <fullName evidence="7">Iron siderophore-binding protein</fullName>
    </submittedName>
</protein>
<dbReference type="GO" id="GO:0030288">
    <property type="term" value="C:outer membrane-bounded periplasmic space"/>
    <property type="evidence" value="ECO:0007669"/>
    <property type="project" value="TreeGrafter"/>
</dbReference>
<dbReference type="InterPro" id="IPR051313">
    <property type="entry name" value="Bact_iron-sidero_bind"/>
</dbReference>
<evidence type="ECO:0000256" key="5">
    <source>
        <dbReference type="SAM" id="Coils"/>
    </source>
</evidence>
<keyword evidence="3" id="KW-0813">Transport</keyword>
<name>A0A3S1B3W0_9CYAN</name>
<organism evidence="7 8">
    <name type="scientific">Dulcicalothrix desertica PCC 7102</name>
    <dbReference type="NCBI Taxonomy" id="232991"/>
    <lineage>
        <taxon>Bacteria</taxon>
        <taxon>Bacillati</taxon>
        <taxon>Cyanobacteriota</taxon>
        <taxon>Cyanophyceae</taxon>
        <taxon>Nostocales</taxon>
        <taxon>Calotrichaceae</taxon>
        <taxon>Dulcicalothrix</taxon>
    </lineage>
</organism>
<dbReference type="Pfam" id="PF01497">
    <property type="entry name" value="Peripla_BP_2"/>
    <property type="match status" value="1"/>
</dbReference>
<evidence type="ECO:0000313" key="7">
    <source>
        <dbReference type="EMBL" id="RUT04332.1"/>
    </source>
</evidence>
<evidence type="ECO:0000313" key="8">
    <source>
        <dbReference type="Proteomes" id="UP000271624"/>
    </source>
</evidence>
<gene>
    <name evidence="7" type="ORF">DSM106972_045600</name>
</gene>
<dbReference type="OrthoDB" id="425173at2"/>
<comment type="similarity">
    <text evidence="2">Belongs to the bacterial solute-binding protein 8 family.</text>
</comment>
<keyword evidence="4" id="KW-0732">Signal</keyword>
<dbReference type="PROSITE" id="PS51257">
    <property type="entry name" value="PROKAR_LIPOPROTEIN"/>
    <property type="match status" value="1"/>
</dbReference>
<dbReference type="InterPro" id="IPR002491">
    <property type="entry name" value="ABC_transptr_periplasmic_BD"/>
</dbReference>
<dbReference type="RefSeq" id="WP_127082942.1">
    <property type="nucleotide sequence ID" value="NZ_RSCL01000011.1"/>
</dbReference>
<comment type="caution">
    <text evidence="7">The sequence shown here is derived from an EMBL/GenBank/DDBJ whole genome shotgun (WGS) entry which is preliminary data.</text>
</comment>
<dbReference type="EMBL" id="RSCL01000011">
    <property type="protein sequence ID" value="RUT04332.1"/>
    <property type="molecule type" value="Genomic_DNA"/>
</dbReference>
<dbReference type="CDD" id="cd01146">
    <property type="entry name" value="FhuD"/>
    <property type="match status" value="1"/>
</dbReference>
<dbReference type="PANTHER" id="PTHR30532">
    <property type="entry name" value="IRON III DICITRATE-BINDING PERIPLASMIC PROTEIN"/>
    <property type="match status" value="1"/>
</dbReference>
<evidence type="ECO:0000259" key="6">
    <source>
        <dbReference type="PROSITE" id="PS50983"/>
    </source>
</evidence>
<feature type="coiled-coil region" evidence="5">
    <location>
        <begin position="170"/>
        <end position="197"/>
    </location>
</feature>
<reference evidence="7" key="1">
    <citation type="submission" date="2018-12" db="EMBL/GenBank/DDBJ databases">
        <authorList>
            <person name="Will S."/>
            <person name="Neumann-Schaal M."/>
            <person name="Henke P."/>
        </authorList>
    </citation>
    <scope>NUCLEOTIDE SEQUENCE</scope>
    <source>
        <strain evidence="7">PCC 7102</strain>
    </source>
</reference>
<keyword evidence="5" id="KW-0175">Coiled coil</keyword>
<proteinExistence type="inferred from homology"/>
<evidence type="ECO:0000256" key="1">
    <source>
        <dbReference type="ARBA" id="ARBA00004196"/>
    </source>
</evidence>
<evidence type="ECO:0000256" key="3">
    <source>
        <dbReference type="ARBA" id="ARBA00022448"/>
    </source>
</evidence>
<dbReference type="PANTHER" id="PTHR30532:SF1">
    <property type="entry name" value="IRON(3+)-HYDROXAMATE-BINDING PROTEIN FHUD"/>
    <property type="match status" value="1"/>
</dbReference>